<reference evidence="1" key="1">
    <citation type="submission" date="2021-08" db="EMBL/GenBank/DDBJ databases">
        <title>The first chromosome-level gecko genome reveals the dynamic sex chromosomes of Neotropical dwarf geckos (Sphaerodactylidae: Sphaerodactylus).</title>
        <authorList>
            <person name="Pinto B.J."/>
            <person name="Keating S.E."/>
            <person name="Gamble T."/>
        </authorList>
    </citation>
    <scope>NUCLEOTIDE SEQUENCE</scope>
    <source>
        <strain evidence="1">TG3544</strain>
    </source>
</reference>
<dbReference type="Proteomes" id="UP000827872">
    <property type="component" value="Linkage Group LG05"/>
</dbReference>
<organism evidence="1 2">
    <name type="scientific">Sphaerodactylus townsendi</name>
    <dbReference type="NCBI Taxonomy" id="933632"/>
    <lineage>
        <taxon>Eukaryota</taxon>
        <taxon>Metazoa</taxon>
        <taxon>Chordata</taxon>
        <taxon>Craniata</taxon>
        <taxon>Vertebrata</taxon>
        <taxon>Euteleostomi</taxon>
        <taxon>Lepidosauria</taxon>
        <taxon>Squamata</taxon>
        <taxon>Bifurcata</taxon>
        <taxon>Gekkota</taxon>
        <taxon>Sphaerodactylidae</taxon>
        <taxon>Sphaerodactylus</taxon>
    </lineage>
</organism>
<accession>A0ACB8F165</accession>
<protein>
    <submittedName>
        <fullName evidence="1">Uncharacterized protein</fullName>
    </submittedName>
</protein>
<evidence type="ECO:0000313" key="1">
    <source>
        <dbReference type="EMBL" id="KAH7998869.1"/>
    </source>
</evidence>
<name>A0ACB8F165_9SAUR</name>
<sequence length="288" mass="33354">MVSRTLRQFILDGVGTLRKDVDGERACLATLLTKSQALGSGSNCEADKQRCAYEALRLRSEEVSRERDQLQSDLSDLQQQVVFLMAEREREKMALELSTAEEWVEGDDTEGELRIKLRSLWGQLANLTLDHSPYQQGGRLVAAGRSAPIYQQGPMSQRGPRKSFKENFDGNPDELAFFLIQVGSYTEVHGSSFYSNWQRVFEIGTWFRGETANWLVRQVEEDVPELYNLEQFLLALRQSDSKTLMEWIRRTGDAKLQIRQAEQSEHWWNRIRHQPLQMPERVVDNEKR</sequence>
<gene>
    <name evidence="1" type="ORF">K3G42_002120</name>
</gene>
<comment type="caution">
    <text evidence="1">The sequence shown here is derived from an EMBL/GenBank/DDBJ whole genome shotgun (WGS) entry which is preliminary data.</text>
</comment>
<evidence type="ECO:0000313" key="2">
    <source>
        <dbReference type="Proteomes" id="UP000827872"/>
    </source>
</evidence>
<proteinExistence type="predicted"/>
<dbReference type="EMBL" id="CM037618">
    <property type="protein sequence ID" value="KAH7998869.1"/>
    <property type="molecule type" value="Genomic_DNA"/>
</dbReference>
<keyword evidence="2" id="KW-1185">Reference proteome</keyword>